<accession>A0A7J7IXM5</accession>
<comment type="caution">
    <text evidence="3">The sequence shown here is derived from an EMBL/GenBank/DDBJ whole genome shotgun (WGS) entry which is preliminary data.</text>
</comment>
<name>A0A7J7IXM5_BUGNE</name>
<evidence type="ECO:0000256" key="2">
    <source>
        <dbReference type="SAM" id="Phobius"/>
    </source>
</evidence>
<gene>
    <name evidence="3" type="ORF">EB796_023372</name>
</gene>
<dbReference type="AlphaFoldDB" id="A0A7J7IXM5"/>
<keyword evidence="2" id="KW-1133">Transmembrane helix</keyword>
<evidence type="ECO:0000313" key="3">
    <source>
        <dbReference type="EMBL" id="KAF6018286.1"/>
    </source>
</evidence>
<protein>
    <submittedName>
        <fullName evidence="3">Uncharacterized protein</fullName>
    </submittedName>
</protein>
<feature type="compositionally biased region" description="Basic residues" evidence="1">
    <location>
        <begin position="283"/>
        <end position="295"/>
    </location>
</feature>
<keyword evidence="2" id="KW-0812">Transmembrane</keyword>
<evidence type="ECO:0000256" key="1">
    <source>
        <dbReference type="SAM" id="MobiDB-lite"/>
    </source>
</evidence>
<feature type="compositionally biased region" description="Polar residues" evidence="1">
    <location>
        <begin position="185"/>
        <end position="196"/>
    </location>
</feature>
<proteinExistence type="predicted"/>
<sequence length="309" mass="34637">MLTVPKYVALVAWSLYCLLIGVLFIVIKVVNFKLHKLFDTNERLKPLMMQVQAGRDKVHHKPQCSVCKGQPTHYDLAQSVSPTSIEQIELQEFSNSAGLRASQTSPTDDLEPKTNVTVVVDVERNGAGDVGAAGEDGGKGVKSLEDITSMEDIVSLEALQLDQLKTNAASDKNDRVRSFRRTVKAMSTQVTPQTSPLIGHKRRAISQERWPSSVTSITTPPPTLRRHQIQYHSQRVTRGHNITYRRRSKSVLDSPHGSHMLIGESRTEERPPLTLEWAGHPHPSPRPRHRHRHRQMSLEEPLSGSAARR</sequence>
<feature type="region of interest" description="Disordered" evidence="1">
    <location>
        <begin position="185"/>
        <end position="222"/>
    </location>
</feature>
<organism evidence="3 4">
    <name type="scientific">Bugula neritina</name>
    <name type="common">Brown bryozoan</name>
    <name type="synonym">Sertularia neritina</name>
    <dbReference type="NCBI Taxonomy" id="10212"/>
    <lineage>
        <taxon>Eukaryota</taxon>
        <taxon>Metazoa</taxon>
        <taxon>Spiralia</taxon>
        <taxon>Lophotrochozoa</taxon>
        <taxon>Bryozoa</taxon>
        <taxon>Gymnolaemata</taxon>
        <taxon>Cheilostomatida</taxon>
        <taxon>Flustrina</taxon>
        <taxon>Buguloidea</taxon>
        <taxon>Bugulidae</taxon>
        <taxon>Bugula</taxon>
    </lineage>
</organism>
<keyword evidence="4" id="KW-1185">Reference proteome</keyword>
<feature type="transmembrane region" description="Helical" evidence="2">
    <location>
        <begin position="6"/>
        <end position="27"/>
    </location>
</feature>
<feature type="region of interest" description="Disordered" evidence="1">
    <location>
        <begin position="249"/>
        <end position="309"/>
    </location>
</feature>
<keyword evidence="2" id="KW-0472">Membrane</keyword>
<reference evidence="3" key="1">
    <citation type="submission" date="2020-06" db="EMBL/GenBank/DDBJ databases">
        <title>Draft genome of Bugula neritina, a colonial animal packing powerful symbionts and potential medicines.</title>
        <authorList>
            <person name="Rayko M."/>
        </authorList>
    </citation>
    <scope>NUCLEOTIDE SEQUENCE [LARGE SCALE GENOMIC DNA]</scope>
    <source>
        <strain evidence="3">Kwan_BN1</strain>
    </source>
</reference>
<dbReference type="EMBL" id="VXIV02003323">
    <property type="protein sequence ID" value="KAF6018286.1"/>
    <property type="molecule type" value="Genomic_DNA"/>
</dbReference>
<dbReference type="Proteomes" id="UP000593567">
    <property type="component" value="Unassembled WGS sequence"/>
</dbReference>
<evidence type="ECO:0000313" key="4">
    <source>
        <dbReference type="Proteomes" id="UP000593567"/>
    </source>
</evidence>